<gene>
    <name evidence="5 6 7 8 9" type="primary">LOC106747887</name>
</gene>
<keyword evidence="1" id="KW-0863">Zinc-finger</keyword>
<keyword evidence="4" id="KW-1185">Reference proteome</keyword>
<feature type="compositionally biased region" description="Polar residues" evidence="2">
    <location>
        <begin position="30"/>
        <end position="42"/>
    </location>
</feature>
<dbReference type="RefSeq" id="XP_014481371.1">
    <property type="nucleotide sequence ID" value="XM_014625885.1"/>
</dbReference>
<dbReference type="KEGG" id="dqu:106747887"/>
<dbReference type="RefSeq" id="XP_014481369.1">
    <property type="nucleotide sequence ID" value="XM_014625883.1"/>
</dbReference>
<accession>A0A6P3XT45</accession>
<protein>
    <submittedName>
        <fullName evidence="5 6">Uncharacterized protein LOC106747887</fullName>
    </submittedName>
</protein>
<evidence type="ECO:0000313" key="8">
    <source>
        <dbReference type="RefSeq" id="XP_014481371.1"/>
    </source>
</evidence>
<dbReference type="AlphaFoldDB" id="A0A6P3XT45"/>
<evidence type="ECO:0000256" key="1">
    <source>
        <dbReference type="PROSITE-ProRule" id="PRU00047"/>
    </source>
</evidence>
<dbReference type="Proteomes" id="UP000515204">
    <property type="component" value="Unplaced"/>
</dbReference>
<reference evidence="5 6" key="1">
    <citation type="submission" date="2025-04" db="UniProtKB">
        <authorList>
            <consortium name="RefSeq"/>
        </authorList>
    </citation>
    <scope>IDENTIFICATION</scope>
</reference>
<sequence length="424" mass="48651">MGSSQTTPEQHNTTSDSNLPNKNDAKSEYNHSGTSSPNNANLNKPYKNPCPVKCKDCNTYPVLNEHVLCEFCLTSKKRSFKFDVQSNFASDVSLNEKKYDPKTQTYRIHARNTAPISARLPLIMTKNDFTIMWPSWKNKFLIYMKLIDQAENNKEKWGIVLLNRLGPGGQEVYKTFTFDNDQAKEDIDILFEKFDQYYTVINKKRRNGEDIDTYVNDLKIMASIYTIDIDEVVKKKILEEIPENKFTNSAVNLVPKFSFPSSVKSLSVQEITYIWMKCENVNFTQREKIVNNVVKNCDACSLMHVIGKCPANGKKCGKCNNMNHYIKRCPTQYKDDCSNCGDKHYYHECPAYMNVCSKCHKSNHFYWRCGLKKILNCNFCGTSHIMVKRACPAINNICSNCNKVGHIPEKCPNETSHPDTCALQ</sequence>
<dbReference type="RefSeq" id="XP_014481372.1">
    <property type="nucleotide sequence ID" value="XM_014625886.1"/>
</dbReference>
<dbReference type="OrthoDB" id="2286242at2759"/>
<evidence type="ECO:0000313" key="5">
    <source>
        <dbReference type="RefSeq" id="XP_014481368.1"/>
    </source>
</evidence>
<evidence type="ECO:0000256" key="2">
    <source>
        <dbReference type="SAM" id="MobiDB-lite"/>
    </source>
</evidence>
<feature type="domain" description="CCHC-type" evidence="3">
    <location>
        <begin position="398"/>
        <end position="413"/>
    </location>
</feature>
<dbReference type="GO" id="GO:0008270">
    <property type="term" value="F:zinc ion binding"/>
    <property type="evidence" value="ECO:0007669"/>
    <property type="project" value="UniProtKB-KW"/>
</dbReference>
<organism evidence="4 9">
    <name type="scientific">Dinoponera quadriceps</name>
    <name type="common">South American ant</name>
    <dbReference type="NCBI Taxonomy" id="609295"/>
    <lineage>
        <taxon>Eukaryota</taxon>
        <taxon>Metazoa</taxon>
        <taxon>Ecdysozoa</taxon>
        <taxon>Arthropoda</taxon>
        <taxon>Hexapoda</taxon>
        <taxon>Insecta</taxon>
        <taxon>Pterygota</taxon>
        <taxon>Neoptera</taxon>
        <taxon>Endopterygota</taxon>
        <taxon>Hymenoptera</taxon>
        <taxon>Apocrita</taxon>
        <taxon>Aculeata</taxon>
        <taxon>Formicoidea</taxon>
        <taxon>Formicidae</taxon>
        <taxon>Ponerinae</taxon>
        <taxon>Ponerini</taxon>
        <taxon>Dinoponera</taxon>
    </lineage>
</organism>
<dbReference type="GO" id="GO:0003676">
    <property type="term" value="F:nucleic acid binding"/>
    <property type="evidence" value="ECO:0007669"/>
    <property type="project" value="InterPro"/>
</dbReference>
<feature type="region of interest" description="Disordered" evidence="2">
    <location>
        <begin position="1"/>
        <end position="44"/>
    </location>
</feature>
<evidence type="ECO:0000313" key="4">
    <source>
        <dbReference type="Proteomes" id="UP000515204"/>
    </source>
</evidence>
<dbReference type="SMART" id="SM00343">
    <property type="entry name" value="ZnF_C2HC"/>
    <property type="match status" value="4"/>
</dbReference>
<evidence type="ECO:0000313" key="9">
    <source>
        <dbReference type="RefSeq" id="XP_014481372.1"/>
    </source>
</evidence>
<evidence type="ECO:0000313" key="7">
    <source>
        <dbReference type="RefSeq" id="XP_014481370.1"/>
    </source>
</evidence>
<evidence type="ECO:0000259" key="3">
    <source>
        <dbReference type="PROSITE" id="PS50158"/>
    </source>
</evidence>
<keyword evidence="1" id="KW-0862">Zinc</keyword>
<dbReference type="RefSeq" id="XP_014481370.1">
    <property type="nucleotide sequence ID" value="XM_014625884.1"/>
</dbReference>
<dbReference type="PROSITE" id="PS50158">
    <property type="entry name" value="ZF_CCHC"/>
    <property type="match status" value="1"/>
</dbReference>
<proteinExistence type="predicted"/>
<name>A0A6P3XT45_DINQU</name>
<keyword evidence="1" id="KW-0479">Metal-binding</keyword>
<dbReference type="RefSeq" id="XP_014481368.1">
    <property type="nucleotide sequence ID" value="XM_014625882.1"/>
</dbReference>
<dbReference type="GeneID" id="106747887"/>
<evidence type="ECO:0000313" key="6">
    <source>
        <dbReference type="RefSeq" id="XP_014481369.1"/>
    </source>
</evidence>
<dbReference type="InterPro" id="IPR001878">
    <property type="entry name" value="Znf_CCHC"/>
</dbReference>
<feature type="compositionally biased region" description="Polar residues" evidence="2">
    <location>
        <begin position="1"/>
        <end position="21"/>
    </location>
</feature>